<keyword evidence="3" id="KW-1185">Reference proteome</keyword>
<gene>
    <name evidence="2" type="ORF">BJ508DRAFT_53965</name>
</gene>
<feature type="signal peptide" evidence="1">
    <location>
        <begin position="1"/>
        <end position="15"/>
    </location>
</feature>
<sequence>MLRVTLLFLYPILEAYDSHYHRIQHRKNDATFSILIRKAVLRAKKAYGNVCKLFVVQMKCTPSACEFRPTAIGYSTGRTMQPSAYSFAKRFSGPKRHMGTFASRS</sequence>
<feature type="chain" id="PRO_5018067377" description="Secreted protein" evidence="1">
    <location>
        <begin position="16"/>
        <end position="105"/>
    </location>
</feature>
<protein>
    <recommendedName>
        <fullName evidence="4">Secreted protein</fullName>
    </recommendedName>
</protein>
<organism evidence="2 3">
    <name type="scientific">Ascobolus immersus RN42</name>
    <dbReference type="NCBI Taxonomy" id="1160509"/>
    <lineage>
        <taxon>Eukaryota</taxon>
        <taxon>Fungi</taxon>
        <taxon>Dikarya</taxon>
        <taxon>Ascomycota</taxon>
        <taxon>Pezizomycotina</taxon>
        <taxon>Pezizomycetes</taxon>
        <taxon>Pezizales</taxon>
        <taxon>Ascobolaceae</taxon>
        <taxon>Ascobolus</taxon>
    </lineage>
</organism>
<reference evidence="2 3" key="1">
    <citation type="journal article" date="2018" name="Nat. Ecol. Evol.">
        <title>Pezizomycetes genomes reveal the molecular basis of ectomycorrhizal truffle lifestyle.</title>
        <authorList>
            <person name="Murat C."/>
            <person name="Payen T."/>
            <person name="Noel B."/>
            <person name="Kuo A."/>
            <person name="Morin E."/>
            <person name="Chen J."/>
            <person name="Kohler A."/>
            <person name="Krizsan K."/>
            <person name="Balestrini R."/>
            <person name="Da Silva C."/>
            <person name="Montanini B."/>
            <person name="Hainaut M."/>
            <person name="Levati E."/>
            <person name="Barry K.W."/>
            <person name="Belfiori B."/>
            <person name="Cichocki N."/>
            <person name="Clum A."/>
            <person name="Dockter R.B."/>
            <person name="Fauchery L."/>
            <person name="Guy J."/>
            <person name="Iotti M."/>
            <person name="Le Tacon F."/>
            <person name="Lindquist E.A."/>
            <person name="Lipzen A."/>
            <person name="Malagnac F."/>
            <person name="Mello A."/>
            <person name="Molinier V."/>
            <person name="Miyauchi S."/>
            <person name="Poulain J."/>
            <person name="Riccioni C."/>
            <person name="Rubini A."/>
            <person name="Sitrit Y."/>
            <person name="Splivallo R."/>
            <person name="Traeger S."/>
            <person name="Wang M."/>
            <person name="Zifcakova L."/>
            <person name="Wipf D."/>
            <person name="Zambonelli A."/>
            <person name="Paolocci F."/>
            <person name="Nowrousian M."/>
            <person name="Ottonello S."/>
            <person name="Baldrian P."/>
            <person name="Spatafora J.W."/>
            <person name="Henrissat B."/>
            <person name="Nagy L.G."/>
            <person name="Aury J.M."/>
            <person name="Wincker P."/>
            <person name="Grigoriev I.V."/>
            <person name="Bonfante P."/>
            <person name="Martin F.M."/>
        </authorList>
    </citation>
    <scope>NUCLEOTIDE SEQUENCE [LARGE SCALE GENOMIC DNA]</scope>
    <source>
        <strain evidence="2 3">RN42</strain>
    </source>
</reference>
<keyword evidence="1" id="KW-0732">Signal</keyword>
<dbReference type="AlphaFoldDB" id="A0A3N4HIN2"/>
<dbReference type="Proteomes" id="UP000275078">
    <property type="component" value="Unassembled WGS sequence"/>
</dbReference>
<dbReference type="EMBL" id="ML119829">
    <property type="protein sequence ID" value="RPA73217.1"/>
    <property type="molecule type" value="Genomic_DNA"/>
</dbReference>
<evidence type="ECO:0000313" key="3">
    <source>
        <dbReference type="Proteomes" id="UP000275078"/>
    </source>
</evidence>
<name>A0A3N4HIN2_ASCIM</name>
<evidence type="ECO:0000256" key="1">
    <source>
        <dbReference type="SAM" id="SignalP"/>
    </source>
</evidence>
<proteinExistence type="predicted"/>
<accession>A0A3N4HIN2</accession>
<evidence type="ECO:0008006" key="4">
    <source>
        <dbReference type="Google" id="ProtNLM"/>
    </source>
</evidence>
<evidence type="ECO:0000313" key="2">
    <source>
        <dbReference type="EMBL" id="RPA73217.1"/>
    </source>
</evidence>